<dbReference type="KEGG" id="stim:H1B31_11205"/>
<protein>
    <recommendedName>
        <fullName evidence="8">Probable membrane transporter protein</fullName>
    </recommendedName>
</protein>
<comment type="subcellular location">
    <subcellularLocation>
        <location evidence="1 8">Cell membrane</location>
        <topology evidence="1 8">Multi-pass membrane protein</topology>
    </subcellularLocation>
</comment>
<name>A0A7G7VJU1_9FIRM</name>
<evidence type="ECO:0000256" key="4">
    <source>
        <dbReference type="ARBA" id="ARBA00022475"/>
    </source>
</evidence>
<dbReference type="PANTHER" id="PTHR30269">
    <property type="entry name" value="TRANSMEMBRANE PROTEIN YFCA"/>
    <property type="match status" value="1"/>
</dbReference>
<evidence type="ECO:0000256" key="8">
    <source>
        <dbReference type="RuleBase" id="RU363041"/>
    </source>
</evidence>
<keyword evidence="4 8" id="KW-1003">Cell membrane</keyword>
<dbReference type="AlphaFoldDB" id="A0A7G7VJU1"/>
<evidence type="ECO:0000256" key="7">
    <source>
        <dbReference type="ARBA" id="ARBA00023136"/>
    </source>
</evidence>
<evidence type="ECO:0000313" key="9">
    <source>
        <dbReference type="EMBL" id="QNH54384.1"/>
    </source>
</evidence>
<dbReference type="Proteomes" id="UP000515480">
    <property type="component" value="Chromosome"/>
</dbReference>
<evidence type="ECO:0000256" key="3">
    <source>
        <dbReference type="ARBA" id="ARBA00022448"/>
    </source>
</evidence>
<dbReference type="InterPro" id="IPR052017">
    <property type="entry name" value="TSUP"/>
</dbReference>
<feature type="transmembrane region" description="Helical" evidence="8">
    <location>
        <begin position="16"/>
        <end position="41"/>
    </location>
</feature>
<feature type="transmembrane region" description="Helical" evidence="8">
    <location>
        <begin position="225"/>
        <end position="247"/>
    </location>
</feature>
<keyword evidence="5 8" id="KW-0812">Transmembrane</keyword>
<feature type="transmembrane region" description="Helical" evidence="8">
    <location>
        <begin position="133"/>
        <end position="159"/>
    </location>
</feature>
<feature type="transmembrane region" description="Helical" evidence="8">
    <location>
        <begin position="105"/>
        <end position="121"/>
    </location>
</feature>
<keyword evidence="7 8" id="KW-0472">Membrane</keyword>
<proteinExistence type="inferred from homology"/>
<reference evidence="9 10" key="1">
    <citation type="submission" date="2020-07" db="EMBL/GenBank/DDBJ databases">
        <title>Complete genome and description of Selenomonas timonensis sp. nov., a new bacterium isolated from a gingivitis subject.</title>
        <authorList>
            <person name="Antezack A."/>
        </authorList>
    </citation>
    <scope>NUCLEOTIDE SEQUENCE [LARGE SCALE GENOMIC DNA]</scope>
    <source>
        <strain evidence="9 10">Marseille-Q3039</strain>
    </source>
</reference>
<evidence type="ECO:0000256" key="2">
    <source>
        <dbReference type="ARBA" id="ARBA00009142"/>
    </source>
</evidence>
<sequence>MEHYLAGVATHMGPTLAIFFAAFIQSITGFGLVIIAAPLLMFFYEPKLTVPIMLLLACSGNAVQGFLMRRQANLPLVRWMYLGMLLGQPVGFFFFTYISNDALKVFINVVVLLSLLLMQISHRRIPECRRNTIITGMLSGFTAITTGMGGLPFLIYLAYTSMPPNVFRATCFVYFFLGNATSLVSYLIGGFPLTAAFNEFIYLLPALAVGIIAGRESMRFMPAALFRKLVFAMLYVASTYTIVSILMKSF</sequence>
<dbReference type="EMBL" id="CP060204">
    <property type="protein sequence ID" value="QNH54384.1"/>
    <property type="molecule type" value="Genomic_DNA"/>
</dbReference>
<keyword evidence="10" id="KW-1185">Reference proteome</keyword>
<evidence type="ECO:0000256" key="6">
    <source>
        <dbReference type="ARBA" id="ARBA00022989"/>
    </source>
</evidence>
<gene>
    <name evidence="9" type="ORF">H1B31_11205</name>
</gene>
<feature type="transmembrane region" description="Helical" evidence="8">
    <location>
        <begin position="195"/>
        <end position="213"/>
    </location>
</feature>
<dbReference type="RefSeq" id="WP_185980378.1">
    <property type="nucleotide sequence ID" value="NZ_CP060204.1"/>
</dbReference>
<accession>A0A7G7VJU1</accession>
<comment type="similarity">
    <text evidence="2 8">Belongs to the 4-toluene sulfonate uptake permease (TSUP) (TC 2.A.102) family.</text>
</comment>
<dbReference type="InterPro" id="IPR002781">
    <property type="entry name" value="TM_pro_TauE-like"/>
</dbReference>
<dbReference type="GO" id="GO:0005886">
    <property type="term" value="C:plasma membrane"/>
    <property type="evidence" value="ECO:0007669"/>
    <property type="project" value="UniProtKB-SubCell"/>
</dbReference>
<feature type="transmembrane region" description="Helical" evidence="8">
    <location>
        <begin position="79"/>
        <end position="98"/>
    </location>
</feature>
<organism evidence="9 10">
    <name type="scientific">Selenomonas timonae</name>
    <dbReference type="NCBI Taxonomy" id="2754044"/>
    <lineage>
        <taxon>Bacteria</taxon>
        <taxon>Bacillati</taxon>
        <taxon>Bacillota</taxon>
        <taxon>Negativicutes</taxon>
        <taxon>Selenomonadales</taxon>
        <taxon>Selenomonadaceae</taxon>
        <taxon>Selenomonas</taxon>
    </lineage>
</organism>
<keyword evidence="3" id="KW-0813">Transport</keyword>
<keyword evidence="6 8" id="KW-1133">Transmembrane helix</keyword>
<evidence type="ECO:0000256" key="1">
    <source>
        <dbReference type="ARBA" id="ARBA00004651"/>
    </source>
</evidence>
<dbReference type="PANTHER" id="PTHR30269:SF37">
    <property type="entry name" value="MEMBRANE TRANSPORTER PROTEIN"/>
    <property type="match status" value="1"/>
</dbReference>
<feature type="transmembrane region" description="Helical" evidence="8">
    <location>
        <begin position="171"/>
        <end position="189"/>
    </location>
</feature>
<evidence type="ECO:0000313" key="10">
    <source>
        <dbReference type="Proteomes" id="UP000515480"/>
    </source>
</evidence>
<dbReference type="Pfam" id="PF01925">
    <property type="entry name" value="TauE"/>
    <property type="match status" value="1"/>
</dbReference>
<evidence type="ECO:0000256" key="5">
    <source>
        <dbReference type="ARBA" id="ARBA00022692"/>
    </source>
</evidence>